<dbReference type="PROSITE" id="PS51502">
    <property type="entry name" value="S_R_A_B_BARREL"/>
    <property type="match status" value="1"/>
</dbReference>
<evidence type="ECO:0000313" key="3">
    <source>
        <dbReference type="Proteomes" id="UP000503540"/>
    </source>
</evidence>
<reference evidence="2 3" key="1">
    <citation type="journal article" date="2019" name="ACS Chem. Biol.">
        <title>Identification and Mobilization of a Cryptic Antibiotic Biosynthesis Gene Locus from a Human-Pathogenic Nocardia Isolate.</title>
        <authorList>
            <person name="Herisse M."/>
            <person name="Ishida K."/>
            <person name="Porter J.L."/>
            <person name="Howden B."/>
            <person name="Hertweck C."/>
            <person name="Stinear T.P."/>
            <person name="Pidot S.J."/>
        </authorList>
    </citation>
    <scope>NUCLEOTIDE SEQUENCE [LARGE SCALE GENOMIC DNA]</scope>
    <source>
        <strain evidence="2 3">AUSMDU00012717</strain>
    </source>
</reference>
<proteinExistence type="predicted"/>
<dbReference type="AlphaFoldDB" id="A0A6G9YB91"/>
<dbReference type="Gene3D" id="3.30.70.100">
    <property type="match status" value="1"/>
</dbReference>
<sequence length="169" mass="18447">MLPRRYGPLNSRVHSCESTSTFTMLNPSVQIDKGDPMIVHTLRFRFRDEATEAERAAALTAMRQVAAMDSVSYGTVGQCLGDPAAGYTHAFTVGIEDLAALERYMNDPVHLAADPHIAPRLAKLAVGPDLSDDPDPELGAKLLAMHEAKLRKYPDWAELMSTIPEVTVA</sequence>
<evidence type="ECO:0000313" key="2">
    <source>
        <dbReference type="EMBL" id="QIS10400.1"/>
    </source>
</evidence>
<evidence type="ECO:0000259" key="1">
    <source>
        <dbReference type="PROSITE" id="PS51502"/>
    </source>
</evidence>
<keyword evidence="3" id="KW-1185">Reference proteome</keyword>
<dbReference type="KEGG" id="nah:F5544_12545"/>
<organism evidence="2 3">
    <name type="scientific">Nocardia arthritidis</name>
    <dbReference type="NCBI Taxonomy" id="228602"/>
    <lineage>
        <taxon>Bacteria</taxon>
        <taxon>Bacillati</taxon>
        <taxon>Actinomycetota</taxon>
        <taxon>Actinomycetes</taxon>
        <taxon>Mycobacteriales</taxon>
        <taxon>Nocardiaceae</taxon>
        <taxon>Nocardia</taxon>
    </lineage>
</organism>
<dbReference type="SMART" id="SM00886">
    <property type="entry name" value="Dabb"/>
    <property type="match status" value="1"/>
</dbReference>
<feature type="domain" description="Stress-response A/B barrel" evidence="1">
    <location>
        <begin position="38"/>
        <end position="129"/>
    </location>
</feature>
<dbReference type="Pfam" id="PF07876">
    <property type="entry name" value="Dabb"/>
    <property type="match status" value="1"/>
</dbReference>
<protein>
    <submittedName>
        <fullName evidence="2">Dabb family protein</fullName>
    </submittedName>
</protein>
<dbReference type="Proteomes" id="UP000503540">
    <property type="component" value="Chromosome"/>
</dbReference>
<dbReference type="SUPFAM" id="SSF54909">
    <property type="entry name" value="Dimeric alpha+beta barrel"/>
    <property type="match status" value="1"/>
</dbReference>
<dbReference type="InterPro" id="IPR013097">
    <property type="entry name" value="Dabb"/>
</dbReference>
<dbReference type="EMBL" id="CP046172">
    <property type="protein sequence ID" value="QIS10400.1"/>
    <property type="molecule type" value="Genomic_DNA"/>
</dbReference>
<dbReference type="InterPro" id="IPR011008">
    <property type="entry name" value="Dimeric_a/b-barrel"/>
</dbReference>
<gene>
    <name evidence="2" type="ORF">F5544_12545</name>
</gene>
<accession>A0A6G9YB91</accession>
<name>A0A6G9YB91_9NOCA</name>